<feature type="domain" description="SH3b" evidence="3">
    <location>
        <begin position="34"/>
        <end position="98"/>
    </location>
</feature>
<dbReference type="Pfam" id="PF08239">
    <property type="entry name" value="SH3_3"/>
    <property type="match status" value="2"/>
</dbReference>
<evidence type="ECO:0000256" key="2">
    <source>
        <dbReference type="SAM" id="SignalP"/>
    </source>
</evidence>
<dbReference type="PANTHER" id="PTHR34408">
    <property type="entry name" value="FAMILY PROTEIN, PUTATIVE-RELATED"/>
    <property type="match status" value="1"/>
</dbReference>
<keyword evidence="2" id="KW-0732">Signal</keyword>
<dbReference type="Pfam" id="PF26571">
    <property type="entry name" value="VldE"/>
    <property type="match status" value="1"/>
</dbReference>
<evidence type="ECO:0000313" key="4">
    <source>
        <dbReference type="EMBL" id="OYN88654.1"/>
    </source>
</evidence>
<feature type="chain" id="PRO_5038727923" description="SH3b domain-containing protein" evidence="2">
    <location>
        <begin position="26"/>
        <end position="393"/>
    </location>
</feature>
<name>A0A255EAP7_9ACTN</name>
<protein>
    <recommendedName>
        <fullName evidence="3">SH3b domain-containing protein</fullName>
    </recommendedName>
</protein>
<proteinExistence type="predicted"/>
<dbReference type="AlphaFoldDB" id="A0A255EAP7"/>
<dbReference type="OrthoDB" id="2989771at2"/>
<evidence type="ECO:0000256" key="1">
    <source>
        <dbReference type="SAM" id="MobiDB-lite"/>
    </source>
</evidence>
<feature type="signal peptide" evidence="2">
    <location>
        <begin position="1"/>
        <end position="25"/>
    </location>
</feature>
<reference evidence="4 5" key="1">
    <citation type="submission" date="2017-07" db="EMBL/GenBank/DDBJ databases">
        <title>Draft whole genome sequences of clinical Proprionibacteriaceae strains.</title>
        <authorList>
            <person name="Bernier A.-M."/>
            <person name="Bernard K."/>
            <person name="Domingo M.-C."/>
        </authorList>
    </citation>
    <scope>NUCLEOTIDE SEQUENCE [LARGE SCALE GENOMIC DNA]</scope>
    <source>
        <strain evidence="4 5">NML 150081</strain>
    </source>
</reference>
<dbReference type="Proteomes" id="UP000216300">
    <property type="component" value="Unassembled WGS sequence"/>
</dbReference>
<dbReference type="SMART" id="SM00287">
    <property type="entry name" value="SH3b"/>
    <property type="match status" value="3"/>
</dbReference>
<evidence type="ECO:0000259" key="3">
    <source>
        <dbReference type="PROSITE" id="PS51781"/>
    </source>
</evidence>
<dbReference type="InterPro" id="IPR003646">
    <property type="entry name" value="SH3-like_bac-type"/>
</dbReference>
<dbReference type="EMBL" id="NMVJ01000011">
    <property type="protein sequence ID" value="OYN88654.1"/>
    <property type="molecule type" value="Genomic_DNA"/>
</dbReference>
<dbReference type="RefSeq" id="WP_094456045.1">
    <property type="nucleotide sequence ID" value="NZ_NMVJ01000011.1"/>
</dbReference>
<sequence length="393" mass="42063">MKSVLRKARMALATGAVLVALTATGAVMGPVASASTLVVTPAIGVNVRSGPGIQHRVLGALPRGTQVDARGDSQNGWTPVSYRGQEAWISSEYLSNGGSGGGSNDRPSNDGAEGVRRTTANLHIRTGPSIRDRSVTVVRKGTELRLTGKVTNDYSEVEYQGQKRWAATRYLSGASGPSTPPSDPNPGENPAVTGVRYATVALDIRSTSANNYRRIAEVPTGTKLEITGRVENGRMQIIYKGAPRWVTAKYLSENEPSAGGGGGGDNFNPGAKVPYHSSHNGLTAKSKGVMADVYSHFQQFTTIYGYRNGSGSDHGSGRAIDFMLPAPYMGNQQLGWAVANYARDNASRLGIDYVIFAQKIWSQQRSREGWRAMADRGSDNANHYNHVHISVRP</sequence>
<dbReference type="PANTHER" id="PTHR34408:SF1">
    <property type="entry name" value="GLYCOSYL HYDROLASE FAMILY 19 DOMAIN-CONTAINING PROTEIN HI_1415"/>
    <property type="match status" value="1"/>
</dbReference>
<dbReference type="InterPro" id="IPR052354">
    <property type="entry name" value="Cell_Wall_Dynamics_Protein"/>
</dbReference>
<dbReference type="InterPro" id="IPR058593">
    <property type="entry name" value="ARB_07466-like_C"/>
</dbReference>
<comment type="caution">
    <text evidence="4">The sequence shown here is derived from an EMBL/GenBank/DDBJ whole genome shotgun (WGS) entry which is preliminary data.</text>
</comment>
<feature type="region of interest" description="Disordered" evidence="1">
    <location>
        <begin position="93"/>
        <end position="114"/>
    </location>
</feature>
<accession>A0A255EAP7</accession>
<keyword evidence="5" id="KW-1185">Reference proteome</keyword>
<feature type="region of interest" description="Disordered" evidence="1">
    <location>
        <begin position="171"/>
        <end position="190"/>
    </location>
</feature>
<evidence type="ECO:0000313" key="5">
    <source>
        <dbReference type="Proteomes" id="UP000216300"/>
    </source>
</evidence>
<dbReference type="PROSITE" id="PS51781">
    <property type="entry name" value="SH3B"/>
    <property type="match status" value="1"/>
</dbReference>
<organism evidence="4 5">
    <name type="scientific">Parenemella sanctibonifatiensis</name>
    <dbReference type="NCBI Taxonomy" id="2016505"/>
    <lineage>
        <taxon>Bacteria</taxon>
        <taxon>Bacillati</taxon>
        <taxon>Actinomycetota</taxon>
        <taxon>Actinomycetes</taxon>
        <taxon>Propionibacteriales</taxon>
        <taxon>Propionibacteriaceae</taxon>
        <taxon>Parenemella</taxon>
    </lineage>
</organism>
<gene>
    <name evidence="4" type="ORF">CGZ91_13710</name>
</gene>
<dbReference type="Gene3D" id="2.30.30.40">
    <property type="entry name" value="SH3 Domains"/>
    <property type="match status" value="3"/>
</dbReference>